<protein>
    <submittedName>
        <fullName evidence="1">Uncharacterized protein</fullName>
    </submittedName>
</protein>
<evidence type="ECO:0000313" key="2">
    <source>
        <dbReference type="Proteomes" id="UP000249852"/>
    </source>
</evidence>
<proteinExistence type="predicted"/>
<reference evidence="1 2" key="1">
    <citation type="submission" date="2018-06" db="EMBL/GenBank/DDBJ databases">
        <title>Genomic Encyclopedia of Archaeal and Bacterial Type Strains, Phase II (KMG-II): from individual species to whole genera.</title>
        <authorList>
            <person name="Goeker M."/>
        </authorList>
    </citation>
    <scope>NUCLEOTIDE SEQUENCE [LARGE SCALE GENOMIC DNA]</scope>
    <source>
        <strain evidence="1 2">DSM 18710</strain>
    </source>
</reference>
<keyword evidence="2" id="KW-1185">Reference proteome</keyword>
<comment type="caution">
    <text evidence="1">The sequence shown here is derived from an EMBL/GenBank/DDBJ whole genome shotgun (WGS) entry which is preliminary data.</text>
</comment>
<gene>
    <name evidence="1" type="ORF">BC673_1458</name>
</gene>
<dbReference type="EMBL" id="QLTQ01000045">
    <property type="protein sequence ID" value="RAS40731.1"/>
    <property type="molecule type" value="Genomic_DNA"/>
</dbReference>
<sequence>MSNVITKLHKKTLKYAVKAVIKHINEIETLHTCYFV</sequence>
<organism evidence="1 2">
    <name type="scientific">Prevotella pallens</name>
    <dbReference type="NCBI Taxonomy" id="60133"/>
    <lineage>
        <taxon>Bacteria</taxon>
        <taxon>Pseudomonadati</taxon>
        <taxon>Bacteroidota</taxon>
        <taxon>Bacteroidia</taxon>
        <taxon>Bacteroidales</taxon>
        <taxon>Prevotellaceae</taxon>
        <taxon>Prevotella</taxon>
    </lineage>
</organism>
<accession>A0ABX9DQ99</accession>
<dbReference type="Proteomes" id="UP000249852">
    <property type="component" value="Unassembled WGS sequence"/>
</dbReference>
<evidence type="ECO:0000313" key="1">
    <source>
        <dbReference type="EMBL" id="RAS40731.1"/>
    </source>
</evidence>
<name>A0ABX9DQ99_9BACT</name>